<dbReference type="InterPro" id="IPR037208">
    <property type="entry name" value="Spo0E-like_sf"/>
</dbReference>
<name>A0A3R9DLY8_9BACI</name>
<dbReference type="InterPro" id="IPR036638">
    <property type="entry name" value="HLH_DNA-bd_sf"/>
</dbReference>
<dbReference type="AlphaFoldDB" id="A0A3R9DLY8"/>
<organism evidence="1 2">
    <name type="scientific">Mesobacillus subterraneus</name>
    <dbReference type="NCBI Taxonomy" id="285983"/>
    <lineage>
        <taxon>Bacteria</taxon>
        <taxon>Bacillati</taxon>
        <taxon>Bacillota</taxon>
        <taxon>Bacilli</taxon>
        <taxon>Bacillales</taxon>
        <taxon>Bacillaceae</taxon>
        <taxon>Mesobacillus</taxon>
    </lineage>
</organism>
<dbReference type="GO" id="GO:0046983">
    <property type="term" value="F:protein dimerization activity"/>
    <property type="evidence" value="ECO:0007669"/>
    <property type="project" value="InterPro"/>
</dbReference>
<sequence>MKIKKEILLFKIEYSKKELVNIVHLKGFNDPETIRLSQNLDELIVKYQKLLN</sequence>
<evidence type="ECO:0000313" key="2">
    <source>
        <dbReference type="Proteomes" id="UP000279911"/>
    </source>
</evidence>
<evidence type="ECO:0000313" key="1">
    <source>
        <dbReference type="EMBL" id="RSD21118.1"/>
    </source>
</evidence>
<dbReference type="EMBL" id="RSFW01000037">
    <property type="protein sequence ID" value="RSD21118.1"/>
    <property type="molecule type" value="Genomic_DNA"/>
</dbReference>
<dbReference type="Gene3D" id="4.10.280.10">
    <property type="entry name" value="Helix-loop-helix DNA-binding domain"/>
    <property type="match status" value="1"/>
</dbReference>
<proteinExistence type="predicted"/>
<dbReference type="OrthoDB" id="1684520at2"/>
<gene>
    <name evidence="1" type="ORF">EJA10_22435</name>
</gene>
<dbReference type="InterPro" id="IPR018540">
    <property type="entry name" value="Spo0E-like"/>
</dbReference>
<reference evidence="2" key="1">
    <citation type="submission" date="2018-12" db="EMBL/GenBank/DDBJ databases">
        <title>Bacillus chawlae sp. nov., Bacillus glennii sp. nov., and Bacillus saganii sp. nov. Isolated from the Vehicle Assembly Building at Kennedy Space Center where the Viking Spacecraft were Assembled.</title>
        <authorList>
            <person name="Seuylemezian A."/>
            <person name="Vaishampayan P."/>
        </authorList>
    </citation>
    <scope>NUCLEOTIDE SEQUENCE [LARGE SCALE GENOMIC DNA]</scope>
    <source>
        <strain evidence="2">DSM 13966</strain>
    </source>
</reference>
<accession>A0A3R9DLY8</accession>
<comment type="caution">
    <text evidence="1">The sequence shown here is derived from an EMBL/GenBank/DDBJ whole genome shotgun (WGS) entry which is preliminary data.</text>
</comment>
<protein>
    <submittedName>
        <fullName evidence="1">Aspartyl-phosphate phosphatase Spo0E family protein</fullName>
    </submittedName>
</protein>
<dbReference type="Pfam" id="PF09388">
    <property type="entry name" value="SpoOE-like"/>
    <property type="match status" value="1"/>
</dbReference>
<dbReference type="SUPFAM" id="SSF140500">
    <property type="entry name" value="BAS1536-like"/>
    <property type="match status" value="1"/>
</dbReference>
<dbReference type="GO" id="GO:0043937">
    <property type="term" value="P:regulation of sporulation"/>
    <property type="evidence" value="ECO:0007669"/>
    <property type="project" value="InterPro"/>
</dbReference>
<dbReference type="Proteomes" id="UP000279911">
    <property type="component" value="Unassembled WGS sequence"/>
</dbReference>